<dbReference type="CDD" id="cd06558">
    <property type="entry name" value="crotonase-like"/>
    <property type="match status" value="1"/>
</dbReference>
<dbReference type="PANTHER" id="PTHR11941">
    <property type="entry name" value="ENOYL-COA HYDRATASE-RELATED"/>
    <property type="match status" value="1"/>
</dbReference>
<evidence type="ECO:0000256" key="4">
    <source>
        <dbReference type="RuleBase" id="RU003707"/>
    </source>
</evidence>
<name>A0A5C8NKZ3_9ACTN</name>
<dbReference type="PROSITE" id="PS00166">
    <property type="entry name" value="ENOYL_COA_HYDRATASE"/>
    <property type="match status" value="1"/>
</dbReference>
<dbReference type="GO" id="GO:0004300">
    <property type="term" value="F:enoyl-CoA hydratase activity"/>
    <property type="evidence" value="ECO:0007669"/>
    <property type="project" value="UniProtKB-EC"/>
</dbReference>
<organism evidence="5 6">
    <name type="scientific">Aeromicrobium terrae</name>
    <dbReference type="NCBI Taxonomy" id="2498846"/>
    <lineage>
        <taxon>Bacteria</taxon>
        <taxon>Bacillati</taxon>
        <taxon>Actinomycetota</taxon>
        <taxon>Actinomycetes</taxon>
        <taxon>Propionibacteriales</taxon>
        <taxon>Nocardioidaceae</taxon>
        <taxon>Aeromicrobium</taxon>
    </lineage>
</organism>
<keyword evidence="3 5" id="KW-0456">Lyase</keyword>
<evidence type="ECO:0000256" key="3">
    <source>
        <dbReference type="ARBA" id="ARBA00023239"/>
    </source>
</evidence>
<keyword evidence="2" id="KW-0443">Lipid metabolism</keyword>
<dbReference type="OrthoDB" id="3569436at2"/>
<evidence type="ECO:0000313" key="6">
    <source>
        <dbReference type="Proteomes" id="UP000321571"/>
    </source>
</evidence>
<dbReference type="InterPro" id="IPR029045">
    <property type="entry name" value="ClpP/crotonase-like_dom_sf"/>
</dbReference>
<dbReference type="Pfam" id="PF00378">
    <property type="entry name" value="ECH_1"/>
    <property type="match status" value="1"/>
</dbReference>
<dbReference type="Proteomes" id="UP000321571">
    <property type="component" value="Unassembled WGS sequence"/>
</dbReference>
<sequence length="271" mass="28300">MGVSNLDGVARGYSRRSAAGGDLADAVPGSLCGVLKVTRDGDVVVLELQREERRNALNLELCERIHAAVDEAVDAGARAVVITGQGSVFCSGADLGGVYGPEFLEALYGMLHRLAQAPLPIIAAVNGPAIGAGTQLAIACDLRVADETAQFAVPTAKNGMAVDAWTIRTLAALAGTGRARRVMLAAEAVRRDEALQCGLADRAGTLDDAIAWAHEIAALAPLTVGYNKLVLNGFADDAQIQESFGAVWASRDVREAAEARAEKRPPVFEGR</sequence>
<dbReference type="InterPro" id="IPR018376">
    <property type="entry name" value="Enoyl-CoA_hyd/isom_CS"/>
</dbReference>
<evidence type="ECO:0000256" key="1">
    <source>
        <dbReference type="ARBA" id="ARBA00005254"/>
    </source>
</evidence>
<dbReference type="SUPFAM" id="SSF52096">
    <property type="entry name" value="ClpP/crotonase"/>
    <property type="match status" value="1"/>
</dbReference>
<comment type="similarity">
    <text evidence="1 4">Belongs to the enoyl-CoA hydratase/isomerase family.</text>
</comment>
<dbReference type="PANTHER" id="PTHR11941:SF169">
    <property type="entry name" value="(7AS)-7A-METHYL-1,5-DIOXO-2,3,5,6,7,7A-HEXAHYDRO-1H-INDENE-CARBOXYL-COA HYDROLASE"/>
    <property type="match status" value="1"/>
</dbReference>
<dbReference type="EMBL" id="VDUX01000003">
    <property type="protein sequence ID" value="TXL61555.1"/>
    <property type="molecule type" value="Genomic_DNA"/>
</dbReference>
<proteinExistence type="inferred from homology"/>
<evidence type="ECO:0000313" key="5">
    <source>
        <dbReference type="EMBL" id="TXL61555.1"/>
    </source>
</evidence>
<gene>
    <name evidence="5" type="ORF">FHP06_06705</name>
</gene>
<dbReference type="AlphaFoldDB" id="A0A5C8NKZ3"/>
<keyword evidence="6" id="KW-1185">Reference proteome</keyword>
<protein>
    <submittedName>
        <fullName evidence="5">Enoyl-CoA hydratase</fullName>
        <ecNumber evidence="5">4.2.1.17</ecNumber>
    </submittedName>
</protein>
<dbReference type="GO" id="GO:0006635">
    <property type="term" value="P:fatty acid beta-oxidation"/>
    <property type="evidence" value="ECO:0007669"/>
    <property type="project" value="TreeGrafter"/>
</dbReference>
<dbReference type="Gene3D" id="3.90.226.10">
    <property type="entry name" value="2-enoyl-CoA Hydratase, Chain A, domain 1"/>
    <property type="match status" value="1"/>
</dbReference>
<comment type="caution">
    <text evidence="5">The sequence shown here is derived from an EMBL/GenBank/DDBJ whole genome shotgun (WGS) entry which is preliminary data.</text>
</comment>
<accession>A0A5C8NKZ3</accession>
<dbReference type="NCBIfam" id="NF005891">
    <property type="entry name" value="PRK07854.1"/>
    <property type="match status" value="1"/>
</dbReference>
<dbReference type="EC" id="4.2.1.17" evidence="5"/>
<reference evidence="5 6" key="1">
    <citation type="submission" date="2019-06" db="EMBL/GenBank/DDBJ databases">
        <title>Aeromicrobium sp. nov., isolated from a maize field.</title>
        <authorList>
            <person name="Lin S.-Y."/>
            <person name="Tsai C.-F."/>
            <person name="Young C.-C."/>
        </authorList>
    </citation>
    <scope>NUCLEOTIDE SEQUENCE [LARGE SCALE GENOMIC DNA]</scope>
    <source>
        <strain evidence="5 6">CC-CFT486</strain>
    </source>
</reference>
<dbReference type="InterPro" id="IPR001753">
    <property type="entry name" value="Enoyl-CoA_hydra/iso"/>
</dbReference>
<evidence type="ECO:0000256" key="2">
    <source>
        <dbReference type="ARBA" id="ARBA00023098"/>
    </source>
</evidence>